<name>A0A1W7D3D3_9ACTN</name>
<dbReference type="EMBL" id="CP021121">
    <property type="protein sequence ID" value="ARQ71504.1"/>
    <property type="molecule type" value="Genomic_DNA"/>
</dbReference>
<dbReference type="AlphaFoldDB" id="A0A1W7D3D3"/>
<evidence type="ECO:0000256" key="1">
    <source>
        <dbReference type="SAM" id="MobiDB-lite"/>
    </source>
</evidence>
<feature type="chain" id="PRO_5039136988" description="Lipoprotein" evidence="2">
    <location>
        <begin position="25"/>
        <end position="199"/>
    </location>
</feature>
<reference evidence="3 4" key="1">
    <citation type="submission" date="2017-05" db="EMBL/GenBank/DDBJ databases">
        <title>Complete genome sequence of Streptomyces sp. SCSIO 03032 revealed the diverse biosynthetic pathways for its bioactive secondary metabolites.</title>
        <authorList>
            <person name="Ma L."/>
            <person name="Zhu Y."/>
            <person name="Zhang W."/>
            <person name="Zhang G."/>
            <person name="Tian X."/>
            <person name="Zhang S."/>
            <person name="Zhang C."/>
        </authorList>
    </citation>
    <scope>NUCLEOTIDE SEQUENCE [LARGE SCALE GENOMIC DNA]</scope>
    <source>
        <strain evidence="3 4">SCSIO 03032</strain>
    </source>
</reference>
<accession>A0A1W7D3D3</accession>
<evidence type="ECO:0000313" key="4">
    <source>
        <dbReference type="Proteomes" id="UP000194218"/>
    </source>
</evidence>
<dbReference type="RefSeq" id="WP_086161344.1">
    <property type="nucleotide sequence ID" value="NZ_CP021121.1"/>
</dbReference>
<sequence length="199" mass="20607">MTTYVSRRRAVLRCLAAVALGAVALTGCGGGGESRAADATAPGASAEPSGPADEADPPSAAGDGTDPRDTAASDGEPAPEGTAAWAGTKQFAQIDDAWISEGRTYVSVRPAQKEARTQPHEAWVVVPSEGPYTTVAVADDARMMLSVPLGDDSRASAYSQAEFVSRLTDHSPAARSGFGYDLSFDGEGRVVRLETLYMP</sequence>
<feature type="compositionally biased region" description="Low complexity" evidence="1">
    <location>
        <begin position="39"/>
        <end position="52"/>
    </location>
</feature>
<organism evidence="3 4">
    <name type="scientific">Streptomyces marincola</name>
    <dbReference type="NCBI Taxonomy" id="2878388"/>
    <lineage>
        <taxon>Bacteria</taxon>
        <taxon>Bacillati</taxon>
        <taxon>Actinomycetota</taxon>
        <taxon>Actinomycetes</taxon>
        <taxon>Kitasatosporales</taxon>
        <taxon>Streptomycetaceae</taxon>
        <taxon>Streptomyces</taxon>
    </lineage>
</organism>
<feature type="region of interest" description="Disordered" evidence="1">
    <location>
        <begin position="30"/>
        <end position="87"/>
    </location>
</feature>
<dbReference type="KEGG" id="smao:CAG99_24115"/>
<dbReference type="InterPro" id="IPR006311">
    <property type="entry name" value="TAT_signal"/>
</dbReference>
<feature type="signal peptide" evidence="2">
    <location>
        <begin position="1"/>
        <end position="24"/>
    </location>
</feature>
<protein>
    <recommendedName>
        <fullName evidence="5">Lipoprotein</fullName>
    </recommendedName>
</protein>
<proteinExistence type="predicted"/>
<keyword evidence="4" id="KW-1185">Reference proteome</keyword>
<evidence type="ECO:0008006" key="5">
    <source>
        <dbReference type="Google" id="ProtNLM"/>
    </source>
</evidence>
<dbReference type="PROSITE" id="PS51257">
    <property type="entry name" value="PROKAR_LIPOPROTEIN"/>
    <property type="match status" value="1"/>
</dbReference>
<dbReference type="OrthoDB" id="4328775at2"/>
<keyword evidence="2" id="KW-0732">Signal</keyword>
<dbReference type="PROSITE" id="PS51318">
    <property type="entry name" value="TAT"/>
    <property type="match status" value="1"/>
</dbReference>
<gene>
    <name evidence="3" type="ORF">CAG99_24115</name>
</gene>
<dbReference type="Proteomes" id="UP000194218">
    <property type="component" value="Chromosome"/>
</dbReference>
<evidence type="ECO:0000256" key="2">
    <source>
        <dbReference type="SAM" id="SignalP"/>
    </source>
</evidence>
<evidence type="ECO:0000313" key="3">
    <source>
        <dbReference type="EMBL" id="ARQ71504.1"/>
    </source>
</evidence>